<dbReference type="OrthoDB" id="769005at2759"/>
<evidence type="ECO:0000313" key="5">
    <source>
        <dbReference type="Proteomes" id="UP000250235"/>
    </source>
</evidence>
<protein>
    <submittedName>
        <fullName evidence="4">Uncharacterized protein</fullName>
    </submittedName>
</protein>
<proteinExistence type="predicted"/>
<dbReference type="PANTHER" id="PTHR35107">
    <property type="entry name" value="EXPRESSED PROTEIN"/>
    <property type="match status" value="1"/>
</dbReference>
<dbReference type="AlphaFoldDB" id="A0A2Z7BY46"/>
<dbReference type="PANTHER" id="PTHR35107:SF2">
    <property type="entry name" value="EXPRESSED PROTEIN"/>
    <property type="match status" value="1"/>
</dbReference>
<feature type="signal peptide" evidence="3">
    <location>
        <begin position="1"/>
        <end position="18"/>
    </location>
</feature>
<feature type="region of interest" description="Disordered" evidence="1">
    <location>
        <begin position="71"/>
        <end position="90"/>
    </location>
</feature>
<keyword evidence="5" id="KW-1185">Reference proteome</keyword>
<evidence type="ECO:0000256" key="3">
    <source>
        <dbReference type="SAM" id="SignalP"/>
    </source>
</evidence>
<accession>A0A2Z7BY46</accession>
<keyword evidence="3" id="KW-0732">Signal</keyword>
<sequence length="195" mass="21234">MAMSILPFLLLLAAAVTAARPCKTIFYLSATSYYPLGNPIPNSLFHNPRHVTLIFTTTTTLASQQTDHLSATSFDPVNPSDFESDSDSEPSNLPIKFYSSVSNSIRQRSRDIMSVAGALLFGVACGALTAATIYFVWALFSPARFDFDDISSSDDDDEDDDDDVTDSKTFGYVAIPTKLVDDDTKKPVPLAKEVV</sequence>
<gene>
    <name evidence="4" type="ORF">F511_29976</name>
</gene>
<keyword evidence="2" id="KW-1133">Transmembrane helix</keyword>
<keyword evidence="2" id="KW-0812">Transmembrane</keyword>
<keyword evidence="2" id="KW-0472">Membrane</keyword>
<organism evidence="4 5">
    <name type="scientific">Dorcoceras hygrometricum</name>
    <dbReference type="NCBI Taxonomy" id="472368"/>
    <lineage>
        <taxon>Eukaryota</taxon>
        <taxon>Viridiplantae</taxon>
        <taxon>Streptophyta</taxon>
        <taxon>Embryophyta</taxon>
        <taxon>Tracheophyta</taxon>
        <taxon>Spermatophyta</taxon>
        <taxon>Magnoliopsida</taxon>
        <taxon>eudicotyledons</taxon>
        <taxon>Gunneridae</taxon>
        <taxon>Pentapetalae</taxon>
        <taxon>asterids</taxon>
        <taxon>lamiids</taxon>
        <taxon>Lamiales</taxon>
        <taxon>Gesneriaceae</taxon>
        <taxon>Didymocarpoideae</taxon>
        <taxon>Trichosporeae</taxon>
        <taxon>Loxocarpinae</taxon>
        <taxon>Dorcoceras</taxon>
    </lineage>
</organism>
<evidence type="ECO:0000256" key="2">
    <source>
        <dbReference type="SAM" id="Phobius"/>
    </source>
</evidence>
<evidence type="ECO:0000256" key="1">
    <source>
        <dbReference type="SAM" id="MobiDB-lite"/>
    </source>
</evidence>
<feature type="chain" id="PRO_5016254825" evidence="3">
    <location>
        <begin position="19"/>
        <end position="195"/>
    </location>
</feature>
<name>A0A2Z7BY46_9LAMI</name>
<evidence type="ECO:0000313" key="4">
    <source>
        <dbReference type="EMBL" id="KZV39216.1"/>
    </source>
</evidence>
<dbReference type="EMBL" id="KV001294">
    <property type="protein sequence ID" value="KZV39216.1"/>
    <property type="molecule type" value="Genomic_DNA"/>
</dbReference>
<feature type="transmembrane region" description="Helical" evidence="2">
    <location>
        <begin position="112"/>
        <end position="137"/>
    </location>
</feature>
<dbReference type="Proteomes" id="UP000250235">
    <property type="component" value="Unassembled WGS sequence"/>
</dbReference>
<reference evidence="4 5" key="1">
    <citation type="journal article" date="2015" name="Proc. Natl. Acad. Sci. U.S.A.">
        <title>The resurrection genome of Boea hygrometrica: A blueprint for survival of dehydration.</title>
        <authorList>
            <person name="Xiao L."/>
            <person name="Yang G."/>
            <person name="Zhang L."/>
            <person name="Yang X."/>
            <person name="Zhao S."/>
            <person name="Ji Z."/>
            <person name="Zhou Q."/>
            <person name="Hu M."/>
            <person name="Wang Y."/>
            <person name="Chen M."/>
            <person name="Xu Y."/>
            <person name="Jin H."/>
            <person name="Xiao X."/>
            <person name="Hu G."/>
            <person name="Bao F."/>
            <person name="Hu Y."/>
            <person name="Wan P."/>
            <person name="Li L."/>
            <person name="Deng X."/>
            <person name="Kuang T."/>
            <person name="Xiang C."/>
            <person name="Zhu J.K."/>
            <person name="Oliver M.J."/>
            <person name="He Y."/>
        </authorList>
    </citation>
    <scope>NUCLEOTIDE SEQUENCE [LARGE SCALE GENOMIC DNA]</scope>
    <source>
        <strain evidence="5">cv. XS01</strain>
    </source>
</reference>